<keyword evidence="1" id="KW-0812">Transmembrane</keyword>
<feature type="transmembrane region" description="Helical" evidence="1">
    <location>
        <begin position="9"/>
        <end position="29"/>
    </location>
</feature>
<proteinExistence type="predicted"/>
<dbReference type="Proteomes" id="UP000095751">
    <property type="component" value="Unassembled WGS sequence"/>
</dbReference>
<protein>
    <submittedName>
        <fullName evidence="2">Uncharacterized protein</fullName>
    </submittedName>
</protein>
<keyword evidence="3" id="KW-1185">Reference proteome</keyword>
<keyword evidence="1" id="KW-1133">Transmembrane helix</keyword>
<evidence type="ECO:0000313" key="2">
    <source>
        <dbReference type="EMBL" id="OEU07565.1"/>
    </source>
</evidence>
<evidence type="ECO:0000313" key="3">
    <source>
        <dbReference type="Proteomes" id="UP000095751"/>
    </source>
</evidence>
<reference evidence="2 3" key="1">
    <citation type="submission" date="2016-09" db="EMBL/GenBank/DDBJ databases">
        <title>Extensive genetic diversity and differential bi-allelic expression allows diatom success in the polar Southern Ocean.</title>
        <authorList>
            <consortium name="DOE Joint Genome Institute"/>
            <person name="Mock T."/>
            <person name="Otillar R.P."/>
            <person name="Strauss J."/>
            <person name="Dupont C."/>
            <person name="Frickenhaus S."/>
            <person name="Maumus F."/>
            <person name="Mcmullan M."/>
            <person name="Sanges R."/>
            <person name="Schmutz J."/>
            <person name="Toseland A."/>
            <person name="Valas R."/>
            <person name="Veluchamy A."/>
            <person name="Ward B.J."/>
            <person name="Allen A."/>
            <person name="Barry K."/>
            <person name="Falciatore A."/>
            <person name="Ferrante M."/>
            <person name="Fortunato A.E."/>
            <person name="Gloeckner G."/>
            <person name="Gruber A."/>
            <person name="Hipkin R."/>
            <person name="Janech M."/>
            <person name="Kroth P."/>
            <person name="Leese F."/>
            <person name="Lindquist E."/>
            <person name="Lyon B.R."/>
            <person name="Martin J."/>
            <person name="Mayer C."/>
            <person name="Parker M."/>
            <person name="Quesneville H."/>
            <person name="Raymond J."/>
            <person name="Uhlig C."/>
            <person name="Valentin K.U."/>
            <person name="Worden A.Z."/>
            <person name="Armbrust E.V."/>
            <person name="Bowler C."/>
            <person name="Green B."/>
            <person name="Moulton V."/>
            <person name="Van Oosterhout C."/>
            <person name="Grigoriev I."/>
        </authorList>
    </citation>
    <scope>NUCLEOTIDE SEQUENCE [LARGE SCALE GENOMIC DNA]</scope>
    <source>
        <strain evidence="2 3">CCMP1102</strain>
    </source>
</reference>
<sequence length="169" mass="18460">MMIFHNSSFLPLLFAIIAVVVVTVINPVAGNLGFQCRPAIDEYAECESTGDIWNTRSYCMDIETSSNVLGCCPDDQFESWDDETVIGCVHGTPPGGWIITAAAAGDAENEDFTEEEEMEEDVEDIKEFLEMTAAGEDMTDFMDAANYSSISSAAVNIAISVVVMIGYYY</sequence>
<keyword evidence="1" id="KW-0472">Membrane</keyword>
<dbReference type="InParanoid" id="A0A1E7ENX0"/>
<gene>
    <name evidence="2" type="ORF">FRACYDRAFT_250987</name>
</gene>
<dbReference type="AlphaFoldDB" id="A0A1E7ENX0"/>
<accession>A0A1E7ENX0</accession>
<dbReference type="EMBL" id="KV784385">
    <property type="protein sequence ID" value="OEU07565.1"/>
    <property type="molecule type" value="Genomic_DNA"/>
</dbReference>
<evidence type="ECO:0000256" key="1">
    <source>
        <dbReference type="SAM" id="Phobius"/>
    </source>
</evidence>
<organism evidence="2 3">
    <name type="scientific">Fragilariopsis cylindrus CCMP1102</name>
    <dbReference type="NCBI Taxonomy" id="635003"/>
    <lineage>
        <taxon>Eukaryota</taxon>
        <taxon>Sar</taxon>
        <taxon>Stramenopiles</taxon>
        <taxon>Ochrophyta</taxon>
        <taxon>Bacillariophyta</taxon>
        <taxon>Bacillariophyceae</taxon>
        <taxon>Bacillariophycidae</taxon>
        <taxon>Bacillariales</taxon>
        <taxon>Bacillariaceae</taxon>
        <taxon>Fragilariopsis</taxon>
    </lineage>
</organism>
<name>A0A1E7ENX0_9STRA</name>
<feature type="transmembrane region" description="Helical" evidence="1">
    <location>
        <begin position="147"/>
        <end position="168"/>
    </location>
</feature>
<dbReference type="KEGG" id="fcy:FRACYDRAFT_250987"/>